<feature type="compositionally biased region" description="Basic and acidic residues" evidence="1">
    <location>
        <begin position="387"/>
        <end position="397"/>
    </location>
</feature>
<dbReference type="EMBL" id="KZ613971">
    <property type="protein sequence ID" value="PMD29748.1"/>
    <property type="molecule type" value="Genomic_DNA"/>
</dbReference>
<dbReference type="OrthoDB" id="3559179at2759"/>
<reference evidence="3 4" key="1">
    <citation type="submission" date="2016-04" db="EMBL/GenBank/DDBJ databases">
        <title>A degradative enzymes factory behind the ericoid mycorrhizal symbiosis.</title>
        <authorList>
            <consortium name="DOE Joint Genome Institute"/>
            <person name="Martino E."/>
            <person name="Morin E."/>
            <person name="Grelet G."/>
            <person name="Kuo A."/>
            <person name="Kohler A."/>
            <person name="Daghino S."/>
            <person name="Barry K."/>
            <person name="Choi C."/>
            <person name="Cichocki N."/>
            <person name="Clum A."/>
            <person name="Copeland A."/>
            <person name="Hainaut M."/>
            <person name="Haridas S."/>
            <person name="Labutti K."/>
            <person name="Lindquist E."/>
            <person name="Lipzen A."/>
            <person name="Khouja H.-R."/>
            <person name="Murat C."/>
            <person name="Ohm R."/>
            <person name="Olson A."/>
            <person name="Spatafora J."/>
            <person name="Veneault-Fourrey C."/>
            <person name="Henrissat B."/>
            <person name="Grigoriev I."/>
            <person name="Martin F."/>
            <person name="Perotto S."/>
        </authorList>
    </citation>
    <scope>NUCLEOTIDE SEQUENCE [LARGE SCALE GENOMIC DNA]</scope>
    <source>
        <strain evidence="3 4">F</strain>
    </source>
</reference>
<feature type="compositionally biased region" description="Basic and acidic residues" evidence="1">
    <location>
        <begin position="272"/>
        <end position="292"/>
    </location>
</feature>
<feature type="compositionally biased region" description="Basic residues" evidence="1">
    <location>
        <begin position="434"/>
        <end position="446"/>
    </location>
</feature>
<evidence type="ECO:0000313" key="4">
    <source>
        <dbReference type="Proteomes" id="UP000235786"/>
    </source>
</evidence>
<evidence type="ECO:0000256" key="2">
    <source>
        <dbReference type="SAM" id="Phobius"/>
    </source>
</evidence>
<dbReference type="AlphaFoldDB" id="A0A2J6QU04"/>
<organism evidence="3 4">
    <name type="scientific">Hyaloscypha variabilis (strain UAMH 11265 / GT02V1 / F)</name>
    <name type="common">Meliniomyces variabilis</name>
    <dbReference type="NCBI Taxonomy" id="1149755"/>
    <lineage>
        <taxon>Eukaryota</taxon>
        <taxon>Fungi</taxon>
        <taxon>Dikarya</taxon>
        <taxon>Ascomycota</taxon>
        <taxon>Pezizomycotina</taxon>
        <taxon>Leotiomycetes</taxon>
        <taxon>Helotiales</taxon>
        <taxon>Hyaloscyphaceae</taxon>
        <taxon>Hyaloscypha</taxon>
        <taxon>Hyaloscypha variabilis</taxon>
    </lineage>
</organism>
<keyword evidence="4" id="KW-1185">Reference proteome</keyword>
<evidence type="ECO:0000256" key="1">
    <source>
        <dbReference type="SAM" id="MobiDB-lite"/>
    </source>
</evidence>
<gene>
    <name evidence="3" type="ORF">L207DRAFT_538468</name>
</gene>
<dbReference type="Proteomes" id="UP000235786">
    <property type="component" value="Unassembled WGS sequence"/>
</dbReference>
<name>A0A2J6QU04_HYAVF</name>
<keyword evidence="2" id="KW-1133">Transmembrane helix</keyword>
<evidence type="ECO:0000313" key="3">
    <source>
        <dbReference type="EMBL" id="PMD29748.1"/>
    </source>
</evidence>
<feature type="region of interest" description="Disordered" evidence="1">
    <location>
        <begin position="272"/>
        <end position="460"/>
    </location>
</feature>
<sequence length="460" mass="49317">MTLVILSSDKHQGLPSNAAIQVQQLGPVILMPSRVIGNVVARTNDLLTGHREWLKTLPQRDDRVHLVQDAPASLITTPPTIDKRFPQLTILPECSGFVASASASGSNIGFASASAQFVISLSSVSSTASATIASLQALSATQSAALQSASIALTSASSALSLANSSAIAASNSAKSIQSSAASAISVAQSSANVAVQSANSIANSAMATATFAIAQAQASISGINAQAQSRILISMNNLKFALILTFSIVGSSIITVLVIYLLLHLRRRRQDRKERQREEFKEKIDVKRGSDDSGMPSLSQFPMPANRRNWNEAAGTRSSDGESRGRPSSEAVPNARWVSNKNTYGESRRSVEFPFPGANGSRKTWSEDRTAVDDGEALNGKPKQRRMTEGQVERRNRSLRTLTYDSDFPDQPPRFGSWLGDLRTNEDPLATKKVSRNRSTSRKRSAKEEDEASVIGTAF</sequence>
<protein>
    <submittedName>
        <fullName evidence="3">Uncharacterized protein</fullName>
    </submittedName>
</protein>
<feature type="transmembrane region" description="Helical" evidence="2">
    <location>
        <begin position="241"/>
        <end position="264"/>
    </location>
</feature>
<accession>A0A2J6QU04</accession>
<proteinExistence type="predicted"/>
<keyword evidence="2" id="KW-0472">Membrane</keyword>
<keyword evidence="2" id="KW-0812">Transmembrane</keyword>